<feature type="binding site" evidence="3">
    <location>
        <position position="185"/>
    </location>
    <ligand>
        <name>phosphate</name>
        <dbReference type="ChEBI" id="CHEBI:43474"/>
    </ligand>
</feature>
<dbReference type="EC" id="2.4.2.44" evidence="3"/>
<dbReference type="EMBL" id="LT629787">
    <property type="protein sequence ID" value="SDT99625.1"/>
    <property type="molecule type" value="Genomic_DNA"/>
</dbReference>
<dbReference type="SUPFAM" id="SSF53167">
    <property type="entry name" value="Purine and uridine phosphorylases"/>
    <property type="match status" value="1"/>
</dbReference>
<dbReference type="STRING" id="1434072.SAMN05216210_1109"/>
<reference evidence="6" key="1">
    <citation type="submission" date="2016-10" db="EMBL/GenBank/DDBJ databases">
        <authorList>
            <person name="Varghese N."/>
            <person name="Submissions S."/>
        </authorList>
    </citation>
    <scope>NUCLEOTIDE SEQUENCE [LARGE SCALE GENOMIC DNA]</scope>
    <source>
        <strain evidence="6">CECT 8338</strain>
    </source>
</reference>
<dbReference type="InterPro" id="IPR035994">
    <property type="entry name" value="Nucleoside_phosphorylase_sf"/>
</dbReference>
<name>A0A1H2EX12_9GAMM</name>
<dbReference type="GO" id="GO:0019509">
    <property type="term" value="P:L-methionine salvage from methylthioadenosine"/>
    <property type="evidence" value="ECO:0007669"/>
    <property type="project" value="TreeGrafter"/>
</dbReference>
<dbReference type="InterPro" id="IPR000845">
    <property type="entry name" value="Nucleoside_phosphorylase_d"/>
</dbReference>
<keyword evidence="2 3" id="KW-0808">Transferase</keyword>
<dbReference type="GO" id="GO:0005829">
    <property type="term" value="C:cytosol"/>
    <property type="evidence" value="ECO:0007669"/>
    <property type="project" value="TreeGrafter"/>
</dbReference>
<dbReference type="AlphaFoldDB" id="A0A1H2EX12"/>
<keyword evidence="1 3" id="KW-0328">Glycosyltransferase</keyword>
<dbReference type="GO" id="GO:0006166">
    <property type="term" value="P:purine ribonucleoside salvage"/>
    <property type="evidence" value="ECO:0007669"/>
    <property type="project" value="UniProtKB-UniRule"/>
</dbReference>
<dbReference type="NCBIfam" id="TIGR01694">
    <property type="entry name" value="MTAP"/>
    <property type="match status" value="1"/>
</dbReference>
<keyword evidence="3" id="KW-0660">Purine salvage</keyword>
<feature type="binding site" evidence="3">
    <location>
        <position position="184"/>
    </location>
    <ligand>
        <name>substrate</name>
    </ligand>
</feature>
<accession>A0A1H2EX12</accession>
<dbReference type="PANTHER" id="PTHR42679">
    <property type="entry name" value="S-METHYL-5'-THIOADENOSINE PHOSPHORYLASE"/>
    <property type="match status" value="1"/>
</dbReference>
<evidence type="ECO:0000313" key="5">
    <source>
        <dbReference type="EMBL" id="SDT99625.1"/>
    </source>
</evidence>
<comment type="miscellaneous">
    <text evidence="3">Although this enzyme belongs to the family of MTA phosphorylases based on sequence homology, it has been shown that conserved amino acid substitutions in the substrate binding pocket convert the substrate specificity of this enzyme from 6-aminopurines to 6-oxopurines.</text>
</comment>
<comment type="similarity">
    <text evidence="3">Belongs to the PNP/MTAP phosphorylase family. MTAP subfamily.</text>
</comment>
<dbReference type="Gene3D" id="3.40.50.1580">
    <property type="entry name" value="Nucleoside phosphorylase domain"/>
    <property type="match status" value="1"/>
</dbReference>
<dbReference type="NCBIfam" id="NF006599">
    <property type="entry name" value="PRK09136.1"/>
    <property type="match status" value="1"/>
</dbReference>
<feature type="domain" description="Nucleoside phosphorylase" evidence="4">
    <location>
        <begin position="4"/>
        <end position="237"/>
    </location>
</feature>
<evidence type="ECO:0000256" key="1">
    <source>
        <dbReference type="ARBA" id="ARBA00022676"/>
    </source>
</evidence>
<feature type="site" description="Important for substrate specificity" evidence="3">
    <location>
        <position position="220"/>
    </location>
</feature>
<gene>
    <name evidence="5" type="ORF">SAMN05216210_1109</name>
</gene>
<evidence type="ECO:0000256" key="2">
    <source>
        <dbReference type="ARBA" id="ARBA00022679"/>
    </source>
</evidence>
<dbReference type="Pfam" id="PF01048">
    <property type="entry name" value="PNP_UDP_1"/>
    <property type="match status" value="1"/>
</dbReference>
<dbReference type="HAMAP" id="MF_01963">
    <property type="entry name" value="MTAP"/>
    <property type="match status" value="1"/>
</dbReference>
<organism evidence="5 6">
    <name type="scientific">Halopseudomonas salegens</name>
    <dbReference type="NCBI Taxonomy" id="1434072"/>
    <lineage>
        <taxon>Bacteria</taxon>
        <taxon>Pseudomonadati</taxon>
        <taxon>Pseudomonadota</taxon>
        <taxon>Gammaproteobacteria</taxon>
        <taxon>Pseudomonadales</taxon>
        <taxon>Pseudomonadaceae</taxon>
        <taxon>Halopseudomonas</taxon>
    </lineage>
</organism>
<evidence type="ECO:0000256" key="3">
    <source>
        <dbReference type="HAMAP-Rule" id="MF_01963"/>
    </source>
</evidence>
<comment type="catalytic activity">
    <reaction evidence="3">
        <text>S-methyl-5'-thioinosine + phosphate = 5-(methylsulfanyl)-alpha-D-ribose 1-phosphate + hypoxanthine</text>
        <dbReference type="Rhea" id="RHEA:30643"/>
        <dbReference type="ChEBI" id="CHEBI:17368"/>
        <dbReference type="ChEBI" id="CHEBI:43474"/>
        <dbReference type="ChEBI" id="CHEBI:48595"/>
        <dbReference type="ChEBI" id="CHEBI:58533"/>
        <dbReference type="EC" id="2.4.2.44"/>
    </reaction>
</comment>
<feature type="binding site" evidence="3">
    <location>
        <begin position="51"/>
        <end position="52"/>
    </location>
    <ligand>
        <name>phosphate</name>
        <dbReference type="ChEBI" id="CHEBI:43474"/>
    </ligand>
</feature>
<dbReference type="InterPro" id="IPR010044">
    <property type="entry name" value="MTAP"/>
</dbReference>
<evidence type="ECO:0000259" key="4">
    <source>
        <dbReference type="Pfam" id="PF01048"/>
    </source>
</evidence>
<keyword evidence="6" id="KW-1185">Reference proteome</keyword>
<dbReference type="CDD" id="cd09010">
    <property type="entry name" value="MTAP_SsMTAPII_like_MTIP"/>
    <property type="match status" value="1"/>
</dbReference>
<comment type="pathway">
    <text evidence="3">Purine metabolism; purine nucleoside salvage.</text>
</comment>
<sequence>MSWGIIGGTGLNQIPGLQLLAREVVSTPWGEPSAPLVRGCLEGREVVFLARHGEPHRIPPHRVNYRANLWAMQSAGVTRIVAVNAVGGIDAAMPPGHFCVPDDLIDYTWGRDMTYFADDLEAVTHIDFTQPYTSSVRKALLDALQAVNVAYSATGVYAATQGPRLETAAEVRRLRKDGCHIVGMTGMPEAALARELNLQYACLALVVNAAAGMDEAPISMAAIETVMAAGMDQVREILGWVVSAD</sequence>
<feature type="site" description="Important for substrate specificity" evidence="3">
    <location>
        <position position="166"/>
    </location>
</feature>
<dbReference type="PANTHER" id="PTHR42679:SF2">
    <property type="entry name" value="S-METHYL-5'-THIOADENOSINE PHOSPHORYLASE"/>
    <property type="match status" value="1"/>
</dbReference>
<dbReference type="InterPro" id="IPR018099">
    <property type="entry name" value="Purine_phosphorylase-2_CS"/>
</dbReference>
<comment type="subunit">
    <text evidence="3">Homotrimer.</text>
</comment>
<comment type="caution">
    <text evidence="3">Lacks conserved residue(s) required for the propagation of feature annotation.</text>
</comment>
<dbReference type="RefSeq" id="WP_092384932.1">
    <property type="nucleotide sequence ID" value="NZ_LT629787.1"/>
</dbReference>
<feature type="binding site" evidence="3">
    <location>
        <position position="9"/>
    </location>
    <ligand>
        <name>phosphate</name>
        <dbReference type="ChEBI" id="CHEBI:43474"/>
    </ligand>
</feature>
<proteinExistence type="inferred from homology"/>
<comment type="function">
    <text evidence="3">Catalyzes the reversible phosphorylation of S-methyl-5'-thioinosine (MTI) to hypoxanthine and 5-methylthioribose-1-phosphate. Involved in the breakdown of S-methyl-5'-thioadenosine (MTA), a major by-product of polyamine biosynthesis. Catabolism of (MTA) occurs via deamination to MTI and phosphorolysis to hypoxanthine.</text>
</comment>
<feature type="binding site" evidence="3">
    <location>
        <begin position="208"/>
        <end position="210"/>
    </location>
    <ligand>
        <name>substrate</name>
    </ligand>
</feature>
<dbReference type="OrthoDB" id="1523230at2"/>
<dbReference type="PROSITE" id="PS01240">
    <property type="entry name" value="PNP_MTAP_2"/>
    <property type="match status" value="1"/>
</dbReference>
<dbReference type="UniPathway" id="UPA00606"/>
<protein>
    <recommendedName>
        <fullName evidence="3">Probable S-methyl-5'-thioinosine phosphorylase</fullName>
        <ecNumber evidence="3">2.4.2.44</ecNumber>
    </recommendedName>
    <alternativeName>
        <fullName evidence="3">5'-methylthioinosine phosphorylase</fullName>
        <shortName evidence="3">MTI phosphorylase</shortName>
        <shortName evidence="3">MTIP</shortName>
    </alternativeName>
</protein>
<dbReference type="Proteomes" id="UP000243924">
    <property type="component" value="Chromosome I"/>
</dbReference>
<dbReference type="GO" id="GO:0017061">
    <property type="term" value="F:S-methyl-5-thioadenosine phosphorylase activity"/>
    <property type="evidence" value="ECO:0007669"/>
    <property type="project" value="InterPro"/>
</dbReference>
<evidence type="ECO:0000313" key="6">
    <source>
        <dbReference type="Proteomes" id="UP000243924"/>
    </source>
</evidence>